<dbReference type="SUPFAM" id="SSF48371">
    <property type="entry name" value="ARM repeat"/>
    <property type="match status" value="1"/>
</dbReference>
<accession>A0A0H5C2M0</accession>
<dbReference type="Proteomes" id="UP000094389">
    <property type="component" value="Unassembled WGS sequence"/>
</dbReference>
<proteinExistence type="inferred from homology"/>
<sequence length="354" mass="40383">MAFLFKRNPKTPSELVRALNDNIVKFDAASDRKKVQDEAARLLTQMRLVLHGDEDMEPQPDLIAQLAHDIYQTDLLYYLILNLHYLEFDSRKDVSTLFSTLLRRQIGNRSPTVDYLLGKPKIITALIKGPEVPESCLITGAILRDCIKFEALTKMVLQDPAVWKLFDFSSKGTFENMTDSFQTLSDLLSVHKKLAAEWLVNNNDHFTLQINKLISSNNYVTKRQSIKLLSNLILTRQNSQFMNQYVNSAQNLKLVMILLSDKSKNIQLESFNVFKVFVANPKKSKTVLDILIKNRDKLIIFFDNFNFAERKDDPQFKEEKEFVVQQITDLPKIVTTPSGTSGTNSGTTTPGGKI</sequence>
<dbReference type="OMA" id="AYDHKES"/>
<dbReference type="Gene3D" id="1.25.10.10">
    <property type="entry name" value="Leucine-rich Repeat Variant"/>
    <property type="match status" value="1"/>
</dbReference>
<feature type="region of interest" description="Disordered" evidence="2">
    <location>
        <begin position="335"/>
        <end position="354"/>
    </location>
</feature>
<protein>
    <submittedName>
        <fullName evidence="3">HYM1 protein</fullName>
    </submittedName>
    <submittedName>
        <fullName evidence="4">Mo25-like protein</fullName>
    </submittedName>
</protein>
<dbReference type="RefSeq" id="XP_020069926.1">
    <property type="nucleotide sequence ID" value="XM_020216513.1"/>
</dbReference>
<accession>A0A1E4S082</accession>
<dbReference type="Proteomes" id="UP000038830">
    <property type="component" value="Unassembled WGS sequence"/>
</dbReference>
<keyword evidence="6" id="KW-1185">Reference proteome</keyword>
<dbReference type="STRING" id="983966.A0A0H5C2M0"/>
<dbReference type="InterPro" id="IPR013878">
    <property type="entry name" value="Mo25"/>
</dbReference>
<evidence type="ECO:0000313" key="3">
    <source>
        <dbReference type="EMBL" id="CEP22098.1"/>
    </source>
</evidence>
<dbReference type="PANTHER" id="PTHR10182:SF3">
    <property type="entry name" value="PROTEIN MO25"/>
    <property type="match status" value="1"/>
</dbReference>
<dbReference type="Pfam" id="PF08569">
    <property type="entry name" value="Mo25"/>
    <property type="match status" value="1"/>
</dbReference>
<evidence type="ECO:0000313" key="4">
    <source>
        <dbReference type="EMBL" id="ODV72887.1"/>
    </source>
</evidence>
<evidence type="ECO:0000256" key="2">
    <source>
        <dbReference type="SAM" id="MobiDB-lite"/>
    </source>
</evidence>
<dbReference type="EMBL" id="KV453933">
    <property type="protein sequence ID" value="ODV72887.1"/>
    <property type="molecule type" value="Genomic_DNA"/>
</dbReference>
<dbReference type="AlphaFoldDB" id="A0A0H5C2M0"/>
<dbReference type="EMBL" id="CDQK01000003">
    <property type="protein sequence ID" value="CEP22098.1"/>
    <property type="molecule type" value="Genomic_DNA"/>
</dbReference>
<dbReference type="OrthoDB" id="609103at2759"/>
<dbReference type="InterPro" id="IPR011989">
    <property type="entry name" value="ARM-like"/>
</dbReference>
<dbReference type="GO" id="GO:0043539">
    <property type="term" value="F:protein serine/threonine kinase activator activity"/>
    <property type="evidence" value="ECO:0007669"/>
    <property type="project" value="TreeGrafter"/>
</dbReference>
<evidence type="ECO:0000313" key="5">
    <source>
        <dbReference type="Proteomes" id="UP000038830"/>
    </source>
</evidence>
<reference evidence="3" key="1">
    <citation type="submission" date="2014-12" db="EMBL/GenBank/DDBJ databases">
        <authorList>
            <person name="Jaenicke S."/>
        </authorList>
    </citation>
    <scope>NUCLEOTIDE SEQUENCE [LARGE SCALE GENOMIC DNA]</scope>
    <source>
        <strain evidence="3">CBS1600</strain>
    </source>
</reference>
<dbReference type="GO" id="GO:0035556">
    <property type="term" value="P:intracellular signal transduction"/>
    <property type="evidence" value="ECO:0007669"/>
    <property type="project" value="TreeGrafter"/>
</dbReference>
<organism evidence="3 5">
    <name type="scientific">Cyberlindnera jadinii (strain ATCC 18201 / CBS 1600 / BCRC 20928 / JCM 3617 / NBRC 0987 / NRRL Y-1542)</name>
    <name type="common">Torula yeast</name>
    <name type="synonym">Candida utilis</name>
    <dbReference type="NCBI Taxonomy" id="983966"/>
    <lineage>
        <taxon>Eukaryota</taxon>
        <taxon>Fungi</taxon>
        <taxon>Dikarya</taxon>
        <taxon>Ascomycota</taxon>
        <taxon>Saccharomycotina</taxon>
        <taxon>Saccharomycetes</taxon>
        <taxon>Phaffomycetales</taxon>
        <taxon>Phaffomycetaceae</taxon>
        <taxon>Cyberlindnera</taxon>
    </lineage>
</organism>
<evidence type="ECO:0000313" key="6">
    <source>
        <dbReference type="Proteomes" id="UP000094389"/>
    </source>
</evidence>
<comment type="similarity">
    <text evidence="1">Belongs to the Mo25 family.</text>
</comment>
<reference evidence="4 6" key="3">
    <citation type="journal article" date="2016" name="Proc. Natl. Acad. Sci. U.S.A.">
        <title>Comparative genomics of biotechnologically important yeasts.</title>
        <authorList>
            <person name="Riley R."/>
            <person name="Haridas S."/>
            <person name="Wolfe K.H."/>
            <person name="Lopes M.R."/>
            <person name="Hittinger C.T."/>
            <person name="Goeker M."/>
            <person name="Salamov A.A."/>
            <person name="Wisecaver J.H."/>
            <person name="Long T.M."/>
            <person name="Calvey C.H."/>
            <person name="Aerts A.L."/>
            <person name="Barry K.W."/>
            <person name="Choi C."/>
            <person name="Clum A."/>
            <person name="Coughlan A.Y."/>
            <person name="Deshpande S."/>
            <person name="Douglass A.P."/>
            <person name="Hanson S.J."/>
            <person name="Klenk H.-P."/>
            <person name="LaButti K.M."/>
            <person name="Lapidus A."/>
            <person name="Lindquist E.A."/>
            <person name="Lipzen A.M."/>
            <person name="Meier-Kolthoff J.P."/>
            <person name="Ohm R.A."/>
            <person name="Otillar R.P."/>
            <person name="Pangilinan J.L."/>
            <person name="Peng Y."/>
            <person name="Rokas A."/>
            <person name="Rosa C.A."/>
            <person name="Scheuner C."/>
            <person name="Sibirny A.A."/>
            <person name="Slot J.C."/>
            <person name="Stielow J.B."/>
            <person name="Sun H."/>
            <person name="Kurtzman C.P."/>
            <person name="Blackwell M."/>
            <person name="Grigoriev I.V."/>
            <person name="Jeffries T.W."/>
        </authorList>
    </citation>
    <scope>NUCLEOTIDE SEQUENCE [LARGE SCALE GENOMIC DNA]</scope>
    <source>
        <strain evidence="6">ATCC 18201 / CBS 1600 / BCRC 20928 / JCM 3617 / NBRC 0987 / NRRL Y-1542</strain>
        <strain evidence="4">NRRL Y-1542</strain>
    </source>
</reference>
<gene>
    <name evidence="3" type="primary">HYM1</name>
    <name evidence="3" type="ORF">BN1211_2368</name>
    <name evidence="4" type="ORF">CYBJADRAFT_173889</name>
</gene>
<dbReference type="GeneID" id="30990909"/>
<evidence type="ECO:0000256" key="1">
    <source>
        <dbReference type="ARBA" id="ARBA00011012"/>
    </source>
</evidence>
<reference evidence="5" key="2">
    <citation type="journal article" date="2015" name="J. Biotechnol.">
        <title>The structure of the Cyberlindnera jadinii genome and its relation to Candida utilis analyzed by the occurrence of single nucleotide polymorphisms.</title>
        <authorList>
            <person name="Rupp O."/>
            <person name="Brinkrolf K."/>
            <person name="Buerth C."/>
            <person name="Kunigo M."/>
            <person name="Schneider J."/>
            <person name="Jaenicke S."/>
            <person name="Goesmann A."/>
            <person name="Puehler A."/>
            <person name="Jaeger K.-E."/>
            <person name="Ernst J.F."/>
        </authorList>
    </citation>
    <scope>NUCLEOTIDE SEQUENCE [LARGE SCALE GENOMIC DNA]</scope>
    <source>
        <strain evidence="5">ATCC 18201 / CBS 1600 / BCRC 20928 / JCM 3617 / NBRC 0987 / NRRL Y-1542</strain>
    </source>
</reference>
<dbReference type="InterPro" id="IPR016024">
    <property type="entry name" value="ARM-type_fold"/>
</dbReference>
<dbReference type="PANTHER" id="PTHR10182">
    <property type="entry name" value="CALCIUM-BINDING PROTEIN 39-RELATED"/>
    <property type="match status" value="1"/>
</dbReference>
<name>A0A0H5C2M0_CYBJN</name>